<keyword evidence="2" id="KW-0472">Membrane</keyword>
<gene>
    <name evidence="3" type="ORF">DFH08DRAFT_1001897</name>
</gene>
<dbReference type="AlphaFoldDB" id="A0AAD7A0N8"/>
<organism evidence="3 4">
    <name type="scientific">Mycena albidolilacea</name>
    <dbReference type="NCBI Taxonomy" id="1033008"/>
    <lineage>
        <taxon>Eukaryota</taxon>
        <taxon>Fungi</taxon>
        <taxon>Dikarya</taxon>
        <taxon>Basidiomycota</taxon>
        <taxon>Agaricomycotina</taxon>
        <taxon>Agaricomycetes</taxon>
        <taxon>Agaricomycetidae</taxon>
        <taxon>Agaricales</taxon>
        <taxon>Marasmiineae</taxon>
        <taxon>Mycenaceae</taxon>
        <taxon>Mycena</taxon>
    </lineage>
</organism>
<comment type="caution">
    <text evidence="3">The sequence shown here is derived from an EMBL/GenBank/DDBJ whole genome shotgun (WGS) entry which is preliminary data.</text>
</comment>
<protein>
    <submittedName>
        <fullName evidence="3">Uncharacterized protein</fullName>
    </submittedName>
</protein>
<feature type="transmembrane region" description="Helical" evidence="2">
    <location>
        <begin position="159"/>
        <end position="180"/>
    </location>
</feature>
<feature type="transmembrane region" description="Helical" evidence="2">
    <location>
        <begin position="55"/>
        <end position="76"/>
    </location>
</feature>
<dbReference type="EMBL" id="JARIHO010000019">
    <property type="protein sequence ID" value="KAJ7347206.1"/>
    <property type="molecule type" value="Genomic_DNA"/>
</dbReference>
<feature type="region of interest" description="Disordered" evidence="1">
    <location>
        <begin position="302"/>
        <end position="322"/>
    </location>
</feature>
<accession>A0AAD7A0N8</accession>
<evidence type="ECO:0000256" key="1">
    <source>
        <dbReference type="SAM" id="MobiDB-lite"/>
    </source>
</evidence>
<feature type="transmembrane region" description="Helical" evidence="2">
    <location>
        <begin position="17"/>
        <end position="35"/>
    </location>
</feature>
<evidence type="ECO:0000313" key="4">
    <source>
        <dbReference type="Proteomes" id="UP001218218"/>
    </source>
</evidence>
<feature type="transmembrane region" description="Helical" evidence="2">
    <location>
        <begin position="240"/>
        <end position="257"/>
    </location>
</feature>
<dbReference type="Proteomes" id="UP001218218">
    <property type="component" value="Unassembled WGS sequence"/>
</dbReference>
<keyword evidence="2" id="KW-0812">Transmembrane</keyword>
<feature type="compositionally biased region" description="Polar residues" evidence="1">
    <location>
        <begin position="310"/>
        <end position="322"/>
    </location>
</feature>
<keyword evidence="4" id="KW-1185">Reference proteome</keyword>
<feature type="transmembrane region" description="Helical" evidence="2">
    <location>
        <begin position="208"/>
        <end position="228"/>
    </location>
</feature>
<evidence type="ECO:0000313" key="3">
    <source>
        <dbReference type="EMBL" id="KAJ7347206.1"/>
    </source>
</evidence>
<sequence length="322" mass="35597">MSLSPAEPQLLTQFFESIFWGLYVITLSFCLKALLRVPGQNRWKRPAEISKPMLVVTILMGSIATFDMCLTLAINLNAFVFYDGPGGPKAAFDNTSGWMDVMGTVDVILQMLDRLRSFLGRNHRPRNPGPAGLVCIAFSIFLEVTLPSASQFASPYKQVVVSTWALTICINVITTSLILFRIWRVDRMNAGFLDQSTANGPYRHSKRIIIESGLLYTTVATVTASVYISGSNAFSPLSGIDVQMIGIAFNLILIRVYRNRAAELRPNNDRLPASSLRFVSPDASRPTEIAFGDLESNHNLGRLEVREPDSNASTAVSLQEKE</sequence>
<evidence type="ECO:0000256" key="2">
    <source>
        <dbReference type="SAM" id="Phobius"/>
    </source>
</evidence>
<keyword evidence="2" id="KW-1133">Transmembrane helix</keyword>
<proteinExistence type="predicted"/>
<name>A0AAD7A0N8_9AGAR</name>
<reference evidence="3" key="1">
    <citation type="submission" date="2023-03" db="EMBL/GenBank/DDBJ databases">
        <title>Massive genome expansion in bonnet fungi (Mycena s.s.) driven by repeated elements and novel gene families across ecological guilds.</title>
        <authorList>
            <consortium name="Lawrence Berkeley National Laboratory"/>
            <person name="Harder C.B."/>
            <person name="Miyauchi S."/>
            <person name="Viragh M."/>
            <person name="Kuo A."/>
            <person name="Thoen E."/>
            <person name="Andreopoulos B."/>
            <person name="Lu D."/>
            <person name="Skrede I."/>
            <person name="Drula E."/>
            <person name="Henrissat B."/>
            <person name="Morin E."/>
            <person name="Kohler A."/>
            <person name="Barry K."/>
            <person name="LaButti K."/>
            <person name="Morin E."/>
            <person name="Salamov A."/>
            <person name="Lipzen A."/>
            <person name="Mereny Z."/>
            <person name="Hegedus B."/>
            <person name="Baldrian P."/>
            <person name="Stursova M."/>
            <person name="Weitz H."/>
            <person name="Taylor A."/>
            <person name="Grigoriev I.V."/>
            <person name="Nagy L.G."/>
            <person name="Martin F."/>
            <person name="Kauserud H."/>
        </authorList>
    </citation>
    <scope>NUCLEOTIDE SEQUENCE</scope>
    <source>
        <strain evidence="3">CBHHK002</strain>
    </source>
</reference>